<feature type="compositionally biased region" description="Pro residues" evidence="1">
    <location>
        <begin position="592"/>
        <end position="603"/>
    </location>
</feature>
<sequence length="610" mass="68105">MAKSKGKQTKGATAVEMSESESEESSVLAMEVKRVPALLSPSHLSDFTPPPSLSPAPAKAPRAITVVSLSPSLSPAPSQSQSLSSIYGQTHSLGNLNADIIINIIDCAHQIGFYNISHVLAQVNRYLSGIVYSYHRSFSALHLKVNVNAAKVIGRFALNQLRGKADMIDRLSLNIESNAVNDSLHSSGLYELIRQRVHGGVLKHLHLDVSEGRWAHVFVPATNISINAVPAYDMCPMMVIANRAGAPLNLHKTVRSLNLTNVELGGTVSGWYACREINLKYSGIVSPRNFSIPNLRRGSNNGLSNTLLAIADGCKYLRSLSIINTTYSNFFESDKVRYGFIATMGQLKELHIVRVNTLILRFNTPKLNKLKLEGCTDLEGEVRKLSPSLSYLSLAYGSFRKMPRYLRSDFERLDNLRTLDLSYIQDEFIKFLFKDKKYLKALRSLRHLNVSGTVVGGEQLLIIITESKVKITQLVALNCQFIDKCEQIRLSKKIRVVCLDKVKKGFVLDDELVFDKPHAAAENEKSHKSSNTSDSENTTDDESIVHRELAASESEDENHPKIEPDNENRRFSILLADEIDDTLPRYEWRRQSPPPPPPPPRTPPSRVRRR</sequence>
<dbReference type="EMBL" id="SPNW01000028">
    <property type="protein sequence ID" value="TIA89323.1"/>
    <property type="molecule type" value="Genomic_DNA"/>
</dbReference>
<feature type="region of interest" description="Disordered" evidence="1">
    <location>
        <begin position="520"/>
        <end position="610"/>
    </location>
</feature>
<dbReference type="Gene3D" id="3.80.10.10">
    <property type="entry name" value="Ribonuclease Inhibitor"/>
    <property type="match status" value="1"/>
</dbReference>
<organism evidence="2 3">
    <name type="scientific">Wallemia hederae</name>
    <dbReference type="NCBI Taxonomy" id="1540922"/>
    <lineage>
        <taxon>Eukaryota</taxon>
        <taxon>Fungi</taxon>
        <taxon>Dikarya</taxon>
        <taxon>Basidiomycota</taxon>
        <taxon>Wallemiomycotina</taxon>
        <taxon>Wallemiomycetes</taxon>
        <taxon>Wallemiales</taxon>
        <taxon>Wallemiaceae</taxon>
        <taxon>Wallemia</taxon>
    </lineage>
</organism>
<dbReference type="InterPro" id="IPR032675">
    <property type="entry name" value="LRR_dom_sf"/>
</dbReference>
<keyword evidence="3" id="KW-1185">Reference proteome</keyword>
<feature type="region of interest" description="Disordered" evidence="1">
    <location>
        <begin position="1"/>
        <end position="27"/>
    </location>
</feature>
<dbReference type="OrthoDB" id="10466074at2759"/>
<proteinExistence type="predicted"/>
<feature type="compositionally biased region" description="Basic and acidic residues" evidence="1">
    <location>
        <begin position="557"/>
        <end position="570"/>
    </location>
</feature>
<dbReference type="AlphaFoldDB" id="A0A4V4LT93"/>
<dbReference type="SUPFAM" id="SSF52047">
    <property type="entry name" value="RNI-like"/>
    <property type="match status" value="1"/>
</dbReference>
<gene>
    <name evidence="2" type="ORF">E3P99_02101</name>
</gene>
<evidence type="ECO:0000313" key="2">
    <source>
        <dbReference type="EMBL" id="TIA89323.1"/>
    </source>
</evidence>
<comment type="caution">
    <text evidence="2">The sequence shown here is derived from an EMBL/GenBank/DDBJ whole genome shotgun (WGS) entry which is preliminary data.</text>
</comment>
<name>A0A4V4LT93_9BASI</name>
<reference evidence="2 3" key="1">
    <citation type="submission" date="2019-03" db="EMBL/GenBank/DDBJ databases">
        <title>Sequencing 23 genomes of Wallemia ichthyophaga.</title>
        <authorList>
            <person name="Gostincar C."/>
        </authorList>
    </citation>
    <scope>NUCLEOTIDE SEQUENCE [LARGE SCALE GENOMIC DNA]</scope>
    <source>
        <strain evidence="2 3">EXF-5753</strain>
    </source>
</reference>
<protein>
    <submittedName>
        <fullName evidence="2">Uncharacterized protein</fullName>
    </submittedName>
</protein>
<accession>A0A4V4LT93</accession>
<evidence type="ECO:0000313" key="3">
    <source>
        <dbReference type="Proteomes" id="UP000310189"/>
    </source>
</evidence>
<dbReference type="Proteomes" id="UP000310189">
    <property type="component" value="Unassembled WGS sequence"/>
</dbReference>
<evidence type="ECO:0000256" key="1">
    <source>
        <dbReference type="SAM" id="MobiDB-lite"/>
    </source>
</evidence>